<name>A0AAD4ZQW8_PRUDU</name>
<feature type="domain" description="Reverse transcriptase Ty1/copia-type" evidence="1">
    <location>
        <begin position="61"/>
        <end position="133"/>
    </location>
</feature>
<dbReference type="PANTHER" id="PTHR11439:SF483">
    <property type="entry name" value="PEPTIDE SYNTHASE GLIP-LIKE, PUTATIVE (AFU_ORTHOLOGUE AFUA_3G12920)-RELATED"/>
    <property type="match status" value="1"/>
</dbReference>
<dbReference type="PANTHER" id="PTHR11439">
    <property type="entry name" value="GAG-POL-RELATED RETROTRANSPOSON"/>
    <property type="match status" value="1"/>
</dbReference>
<evidence type="ECO:0000259" key="1">
    <source>
        <dbReference type="Pfam" id="PF07727"/>
    </source>
</evidence>
<accession>A0AAD4ZQW8</accession>
<keyword evidence="3" id="KW-1185">Reference proteome</keyword>
<gene>
    <name evidence="2" type="ORF">L3X38_005494</name>
</gene>
<dbReference type="SUPFAM" id="SSF56672">
    <property type="entry name" value="DNA/RNA polymerases"/>
    <property type="match status" value="1"/>
</dbReference>
<dbReference type="Pfam" id="PF07727">
    <property type="entry name" value="RVT_2"/>
    <property type="match status" value="1"/>
</dbReference>
<evidence type="ECO:0000313" key="3">
    <source>
        <dbReference type="Proteomes" id="UP001054821"/>
    </source>
</evidence>
<sequence length="237" mass="27169">MKIRNLSGVFARCNFSVIEPESFEEAMNDVAWKKAMKEEITVIKKNSTWELVDSPSDKDIIAHKGWFLHQLDVKPAFLNGVLNEEEMKVYKSKKTLYGLKQAPRAWYVKIDAYFINNGFQRCKSEATLYPRTEATRPDIMYATSLLSRFMNKPTQIHLGTAKRIMSKSAIAMAKNPFFHGRTKHIAIKHHFIRDAVEEKDVVYCRTEEQVVDIFTITKGQLSILESFDGSSTTIPPA</sequence>
<evidence type="ECO:0000313" key="2">
    <source>
        <dbReference type="EMBL" id="KAI5352603.1"/>
    </source>
</evidence>
<dbReference type="InterPro" id="IPR013103">
    <property type="entry name" value="RVT_2"/>
</dbReference>
<proteinExistence type="predicted"/>
<protein>
    <recommendedName>
        <fullName evidence="1">Reverse transcriptase Ty1/copia-type domain-containing protein</fullName>
    </recommendedName>
</protein>
<dbReference type="EMBL" id="JAJFAZ020000001">
    <property type="protein sequence ID" value="KAI5352603.1"/>
    <property type="molecule type" value="Genomic_DNA"/>
</dbReference>
<dbReference type="Proteomes" id="UP001054821">
    <property type="component" value="Chromosome 1"/>
</dbReference>
<dbReference type="AlphaFoldDB" id="A0AAD4ZQW8"/>
<comment type="caution">
    <text evidence="2">The sequence shown here is derived from an EMBL/GenBank/DDBJ whole genome shotgun (WGS) entry which is preliminary data.</text>
</comment>
<dbReference type="CDD" id="cd09272">
    <property type="entry name" value="RNase_HI_RT_Ty1"/>
    <property type="match status" value="1"/>
</dbReference>
<dbReference type="InterPro" id="IPR043502">
    <property type="entry name" value="DNA/RNA_pol_sf"/>
</dbReference>
<organism evidence="2 3">
    <name type="scientific">Prunus dulcis</name>
    <name type="common">Almond</name>
    <name type="synonym">Amygdalus dulcis</name>
    <dbReference type="NCBI Taxonomy" id="3755"/>
    <lineage>
        <taxon>Eukaryota</taxon>
        <taxon>Viridiplantae</taxon>
        <taxon>Streptophyta</taxon>
        <taxon>Embryophyta</taxon>
        <taxon>Tracheophyta</taxon>
        <taxon>Spermatophyta</taxon>
        <taxon>Magnoliopsida</taxon>
        <taxon>eudicotyledons</taxon>
        <taxon>Gunneridae</taxon>
        <taxon>Pentapetalae</taxon>
        <taxon>rosids</taxon>
        <taxon>fabids</taxon>
        <taxon>Rosales</taxon>
        <taxon>Rosaceae</taxon>
        <taxon>Amygdaloideae</taxon>
        <taxon>Amygdaleae</taxon>
        <taxon>Prunus</taxon>
    </lineage>
</organism>
<reference evidence="2 3" key="1">
    <citation type="journal article" date="2022" name="G3 (Bethesda)">
        <title>Whole-genome sequence and methylome profiling of the almond [Prunus dulcis (Mill.) D.A. Webb] cultivar 'Nonpareil'.</title>
        <authorList>
            <person name="D'Amico-Willman K.M."/>
            <person name="Ouma W.Z."/>
            <person name="Meulia T."/>
            <person name="Sideli G.M."/>
            <person name="Gradziel T.M."/>
            <person name="Fresnedo-Ramirez J."/>
        </authorList>
    </citation>
    <scope>NUCLEOTIDE SEQUENCE [LARGE SCALE GENOMIC DNA]</scope>
    <source>
        <strain evidence="2">Clone GOH B32 T37-40</strain>
    </source>
</reference>